<reference evidence="2 3" key="1">
    <citation type="submission" date="2016-10" db="EMBL/GenBank/DDBJ databases">
        <authorList>
            <person name="de Groot N.N."/>
        </authorList>
    </citation>
    <scope>NUCLEOTIDE SEQUENCE [LARGE SCALE GENOMIC DNA]</scope>
    <source>
        <strain evidence="2 3">DSM 9179</strain>
    </source>
</reference>
<dbReference type="GO" id="GO:0004803">
    <property type="term" value="F:transposase activity"/>
    <property type="evidence" value="ECO:0007669"/>
    <property type="project" value="InterPro"/>
</dbReference>
<dbReference type="GO" id="GO:0003677">
    <property type="term" value="F:DNA binding"/>
    <property type="evidence" value="ECO:0007669"/>
    <property type="project" value="InterPro"/>
</dbReference>
<accession>A0A1I0RYK0</accession>
<dbReference type="Proteomes" id="UP000199701">
    <property type="component" value="Unassembled WGS sequence"/>
</dbReference>
<dbReference type="RefSeq" id="WP_092458510.1">
    <property type="nucleotide sequence ID" value="NZ_FOJI01000043.1"/>
</dbReference>
<organism evidence="2 3">
    <name type="scientific">[Clostridium] fimetarium</name>
    <dbReference type="NCBI Taxonomy" id="99656"/>
    <lineage>
        <taxon>Bacteria</taxon>
        <taxon>Bacillati</taxon>
        <taxon>Bacillota</taxon>
        <taxon>Clostridia</taxon>
        <taxon>Lachnospirales</taxon>
        <taxon>Lachnospiraceae</taxon>
    </lineage>
</organism>
<dbReference type="EMBL" id="FOJI01000043">
    <property type="protein sequence ID" value="SEW46746.1"/>
    <property type="molecule type" value="Genomic_DNA"/>
</dbReference>
<gene>
    <name evidence="2" type="ORF">SAMN05421659_1431</name>
</gene>
<dbReference type="NCBIfam" id="NF033559">
    <property type="entry name" value="transpos_IS1634"/>
    <property type="match status" value="1"/>
</dbReference>
<feature type="domain" description="Transposase IS4-like" evidence="1">
    <location>
        <begin position="229"/>
        <end position="502"/>
    </location>
</feature>
<dbReference type="AlphaFoldDB" id="A0A1I0RYK0"/>
<dbReference type="InterPro" id="IPR012337">
    <property type="entry name" value="RNaseH-like_sf"/>
</dbReference>
<dbReference type="InterPro" id="IPR047654">
    <property type="entry name" value="IS1634_transpos"/>
</dbReference>
<dbReference type="Pfam" id="PF01609">
    <property type="entry name" value="DDE_Tnp_1"/>
    <property type="match status" value="1"/>
</dbReference>
<dbReference type="GO" id="GO:0006313">
    <property type="term" value="P:DNA transposition"/>
    <property type="evidence" value="ECO:0007669"/>
    <property type="project" value="InterPro"/>
</dbReference>
<dbReference type="InterPro" id="IPR002559">
    <property type="entry name" value="Transposase_11"/>
</dbReference>
<dbReference type="SUPFAM" id="SSF53098">
    <property type="entry name" value="Ribonuclease H-like"/>
    <property type="match status" value="1"/>
</dbReference>
<dbReference type="OrthoDB" id="9767746at2"/>
<proteinExistence type="predicted"/>
<evidence type="ECO:0000313" key="2">
    <source>
        <dbReference type="EMBL" id="SEW46746.1"/>
    </source>
</evidence>
<evidence type="ECO:0000313" key="3">
    <source>
        <dbReference type="Proteomes" id="UP000199701"/>
    </source>
</evidence>
<evidence type="ECO:0000259" key="1">
    <source>
        <dbReference type="Pfam" id="PF01609"/>
    </source>
</evidence>
<keyword evidence="3" id="KW-1185">Reference proteome</keyword>
<protein>
    <submittedName>
        <fullName evidence="2">Transposase</fullName>
    </submittedName>
</protein>
<name>A0A1I0RYK0_9FIRM</name>
<dbReference type="PANTHER" id="PTHR34614:SF2">
    <property type="entry name" value="TRANSPOSASE IS4-LIKE DOMAIN-CONTAINING PROTEIN"/>
    <property type="match status" value="1"/>
</dbReference>
<dbReference type="PANTHER" id="PTHR34614">
    <property type="match status" value="1"/>
</dbReference>
<sequence>MRLKVTKSKNSASLYVIKSIYNPKTQSNSSKIVEKLGTEAELREKLHGADPYEWANEYIKELNRKEKEQSRKVLVPFQQATLLTKDEQHCYNGGYLFLQKLYHELGIHRICNDISEKYKFTFDLNSILSRLTYGRIIFPTSKLGTFQLSNSFLEQPNFELQHIYRALGFITKEADFIQSELYKNSLSISKRNDKILYYDCTNYFFEIEQEDGLKQYGPSKEHRPNPIVEMGLFMDGDGIPLAFSIHSGNTNEQLTLKPLEEQIIKDFSLSKFIVCTDAGLSSTNNRKFNNVNERSFITTQSVKKLKKHLKEWALSNEGWSLEGSTKKYDISKLEESEESIEKYRTCTFYKERWINEDGLEQKLIITFCLKYKFYQKQIRDKQVERAVKIMENNPSSLKKYNANDCKRFISKTGITPDGEVADKEVYNLNEDAIIFESSYDGFYAVCTNLEDDAPAIAKINHNRWEIEECFRIMKTDFKARPVYLSRDDRIKAHFTTCFLALVIHRYLEKRLDNKYTSSNIINTLRNMNFFKVQTEGYIPTYTRTDLTDTLHEAFDFRTDYQIISTTQMKKIFKSTKK</sequence>